<organism evidence="6 7">
    <name type="scientific">Nonomuraea insulae</name>
    <dbReference type="NCBI Taxonomy" id="1616787"/>
    <lineage>
        <taxon>Bacteria</taxon>
        <taxon>Bacillati</taxon>
        <taxon>Actinomycetota</taxon>
        <taxon>Actinomycetes</taxon>
        <taxon>Streptosporangiales</taxon>
        <taxon>Streptosporangiaceae</taxon>
        <taxon>Nonomuraea</taxon>
    </lineage>
</organism>
<name>A0ABW1DC34_9ACTN</name>
<comment type="caution">
    <text evidence="6">The sequence shown here is derived from an EMBL/GenBank/DDBJ whole genome shotgun (WGS) entry which is preliminary data.</text>
</comment>
<dbReference type="SUPFAM" id="SSF46689">
    <property type="entry name" value="Homeodomain-like"/>
    <property type="match status" value="1"/>
</dbReference>
<evidence type="ECO:0000259" key="5">
    <source>
        <dbReference type="PROSITE" id="PS50977"/>
    </source>
</evidence>
<sequence length="198" mass="22422">MADEEVLGLRERKKRETWRAIRAAAFDLFEERGYEAVSVEEIAAAAEVSRSTLFNYFASKEAIVFDPDPQGPQVWRALMRDRPADEPLWTSLQEVFLRYLSMFSDQMALHQRLKAASPALAESTRDHSERFFADLQEWVASRTPPGQEVRSALLVNVAKAVMATAYMAWSPDDGFDRLFELAKDNFAQASNGLGPDRT</sequence>
<dbReference type="PROSITE" id="PS50977">
    <property type="entry name" value="HTH_TETR_2"/>
    <property type="match status" value="1"/>
</dbReference>
<feature type="domain" description="HTH tetR-type" evidence="5">
    <location>
        <begin position="15"/>
        <end position="75"/>
    </location>
</feature>
<gene>
    <name evidence="6" type="ORF">ACFPZ3_65550</name>
</gene>
<accession>A0ABW1DC34</accession>
<evidence type="ECO:0000256" key="1">
    <source>
        <dbReference type="ARBA" id="ARBA00023015"/>
    </source>
</evidence>
<feature type="DNA-binding region" description="H-T-H motif" evidence="4">
    <location>
        <begin position="38"/>
        <end position="57"/>
    </location>
</feature>
<dbReference type="InterPro" id="IPR001647">
    <property type="entry name" value="HTH_TetR"/>
</dbReference>
<dbReference type="Proteomes" id="UP001596058">
    <property type="component" value="Unassembled WGS sequence"/>
</dbReference>
<dbReference type="PANTHER" id="PTHR30055:SF234">
    <property type="entry name" value="HTH-TYPE TRANSCRIPTIONAL REGULATOR BETI"/>
    <property type="match status" value="1"/>
</dbReference>
<evidence type="ECO:0000313" key="6">
    <source>
        <dbReference type="EMBL" id="MFC5835077.1"/>
    </source>
</evidence>
<keyword evidence="1" id="KW-0805">Transcription regulation</keyword>
<dbReference type="InterPro" id="IPR009057">
    <property type="entry name" value="Homeodomain-like_sf"/>
</dbReference>
<dbReference type="RefSeq" id="WP_379524487.1">
    <property type="nucleotide sequence ID" value="NZ_JBHSPA010000117.1"/>
</dbReference>
<dbReference type="InterPro" id="IPR050109">
    <property type="entry name" value="HTH-type_TetR-like_transc_reg"/>
</dbReference>
<dbReference type="Gene3D" id="1.10.10.60">
    <property type="entry name" value="Homeodomain-like"/>
    <property type="match status" value="1"/>
</dbReference>
<evidence type="ECO:0000256" key="2">
    <source>
        <dbReference type="ARBA" id="ARBA00023125"/>
    </source>
</evidence>
<dbReference type="EMBL" id="JBHSPA010000117">
    <property type="protein sequence ID" value="MFC5835077.1"/>
    <property type="molecule type" value="Genomic_DNA"/>
</dbReference>
<dbReference type="PRINTS" id="PR00455">
    <property type="entry name" value="HTHTETR"/>
</dbReference>
<evidence type="ECO:0000256" key="4">
    <source>
        <dbReference type="PROSITE-ProRule" id="PRU00335"/>
    </source>
</evidence>
<dbReference type="PANTHER" id="PTHR30055">
    <property type="entry name" value="HTH-TYPE TRANSCRIPTIONAL REGULATOR RUTR"/>
    <property type="match status" value="1"/>
</dbReference>
<keyword evidence="2 4" id="KW-0238">DNA-binding</keyword>
<dbReference type="Gene3D" id="1.10.357.10">
    <property type="entry name" value="Tetracycline Repressor, domain 2"/>
    <property type="match status" value="1"/>
</dbReference>
<reference evidence="7" key="1">
    <citation type="journal article" date="2019" name="Int. J. Syst. Evol. Microbiol.">
        <title>The Global Catalogue of Microorganisms (GCM) 10K type strain sequencing project: providing services to taxonomists for standard genome sequencing and annotation.</title>
        <authorList>
            <consortium name="The Broad Institute Genomics Platform"/>
            <consortium name="The Broad Institute Genome Sequencing Center for Infectious Disease"/>
            <person name="Wu L."/>
            <person name="Ma J."/>
        </authorList>
    </citation>
    <scope>NUCLEOTIDE SEQUENCE [LARGE SCALE GENOMIC DNA]</scope>
    <source>
        <strain evidence="7">CCUG 53903</strain>
    </source>
</reference>
<evidence type="ECO:0000256" key="3">
    <source>
        <dbReference type="ARBA" id="ARBA00023163"/>
    </source>
</evidence>
<evidence type="ECO:0000313" key="7">
    <source>
        <dbReference type="Proteomes" id="UP001596058"/>
    </source>
</evidence>
<keyword evidence="3" id="KW-0804">Transcription</keyword>
<proteinExistence type="predicted"/>
<keyword evidence="7" id="KW-1185">Reference proteome</keyword>
<protein>
    <submittedName>
        <fullName evidence="6">TetR/AcrR family transcriptional regulator</fullName>
    </submittedName>
</protein>
<dbReference type="Pfam" id="PF00440">
    <property type="entry name" value="TetR_N"/>
    <property type="match status" value="1"/>
</dbReference>